<dbReference type="InterPro" id="IPR002220">
    <property type="entry name" value="DapA-like"/>
</dbReference>
<dbReference type="AlphaFoldDB" id="A0A9P9CXB0"/>
<comment type="caution">
    <text evidence="2">The sequence shown here is derived from an EMBL/GenBank/DDBJ whole genome shotgun (WGS) entry which is preliminary data.</text>
</comment>
<evidence type="ECO:0000313" key="3">
    <source>
        <dbReference type="Proteomes" id="UP000700596"/>
    </source>
</evidence>
<dbReference type="PRINTS" id="PR00146">
    <property type="entry name" value="DHPICSNTHASE"/>
</dbReference>
<keyword evidence="3" id="KW-1185">Reference proteome</keyword>
<evidence type="ECO:0000256" key="1">
    <source>
        <dbReference type="SAM" id="Phobius"/>
    </source>
</evidence>
<dbReference type="Gene3D" id="3.20.20.70">
    <property type="entry name" value="Aldolase class I"/>
    <property type="match status" value="1"/>
</dbReference>
<dbReference type="SUPFAM" id="SSF51569">
    <property type="entry name" value="Aldolase"/>
    <property type="match status" value="1"/>
</dbReference>
<dbReference type="EMBL" id="JAGMWT010000033">
    <property type="protein sequence ID" value="KAH7109305.1"/>
    <property type="molecule type" value="Genomic_DNA"/>
</dbReference>
<dbReference type="GO" id="GO:0008840">
    <property type="term" value="F:4-hydroxy-tetrahydrodipicolinate synthase activity"/>
    <property type="evidence" value="ECO:0007669"/>
    <property type="project" value="TreeGrafter"/>
</dbReference>
<keyword evidence="1" id="KW-1133">Transmembrane helix</keyword>
<dbReference type="Proteomes" id="UP000700596">
    <property type="component" value="Unassembled WGS sequence"/>
</dbReference>
<evidence type="ECO:0000313" key="2">
    <source>
        <dbReference type="EMBL" id="KAH7109305.1"/>
    </source>
</evidence>
<dbReference type="CDD" id="cd00408">
    <property type="entry name" value="DHDPS-like"/>
    <property type="match status" value="1"/>
</dbReference>
<proteinExistence type="predicted"/>
<keyword evidence="1" id="KW-0472">Membrane</keyword>
<dbReference type="InterPro" id="IPR013785">
    <property type="entry name" value="Aldolase_TIM"/>
</dbReference>
<organism evidence="2 3">
    <name type="scientific">Dendryphion nanum</name>
    <dbReference type="NCBI Taxonomy" id="256645"/>
    <lineage>
        <taxon>Eukaryota</taxon>
        <taxon>Fungi</taxon>
        <taxon>Dikarya</taxon>
        <taxon>Ascomycota</taxon>
        <taxon>Pezizomycotina</taxon>
        <taxon>Dothideomycetes</taxon>
        <taxon>Pleosporomycetidae</taxon>
        <taxon>Pleosporales</taxon>
        <taxon>Torulaceae</taxon>
        <taxon>Dendryphion</taxon>
    </lineage>
</organism>
<name>A0A9P9CXB0_9PLEO</name>
<dbReference type="PANTHER" id="PTHR12128:SF47">
    <property type="entry name" value="DIHYDRODIPICOLINATE SYNTHASE-RELATED"/>
    <property type="match status" value="1"/>
</dbReference>
<dbReference type="PANTHER" id="PTHR12128">
    <property type="entry name" value="DIHYDRODIPICOLINATE SYNTHASE"/>
    <property type="match status" value="1"/>
</dbReference>
<gene>
    <name evidence="2" type="ORF">B0J11DRAFT_601807</name>
</gene>
<reference evidence="2" key="1">
    <citation type="journal article" date="2021" name="Nat. Commun.">
        <title>Genetic determinants of endophytism in the Arabidopsis root mycobiome.</title>
        <authorList>
            <person name="Mesny F."/>
            <person name="Miyauchi S."/>
            <person name="Thiergart T."/>
            <person name="Pickel B."/>
            <person name="Atanasova L."/>
            <person name="Karlsson M."/>
            <person name="Huettel B."/>
            <person name="Barry K.W."/>
            <person name="Haridas S."/>
            <person name="Chen C."/>
            <person name="Bauer D."/>
            <person name="Andreopoulos W."/>
            <person name="Pangilinan J."/>
            <person name="LaButti K."/>
            <person name="Riley R."/>
            <person name="Lipzen A."/>
            <person name="Clum A."/>
            <person name="Drula E."/>
            <person name="Henrissat B."/>
            <person name="Kohler A."/>
            <person name="Grigoriev I.V."/>
            <person name="Martin F.M."/>
            <person name="Hacquard S."/>
        </authorList>
    </citation>
    <scope>NUCLEOTIDE SEQUENCE</scope>
    <source>
        <strain evidence="2">MPI-CAGE-CH-0243</strain>
    </source>
</reference>
<dbReference type="Pfam" id="PF00701">
    <property type="entry name" value="DHDPS"/>
    <property type="match status" value="1"/>
</dbReference>
<feature type="transmembrane region" description="Helical" evidence="1">
    <location>
        <begin position="20"/>
        <end position="43"/>
    </location>
</feature>
<protein>
    <submittedName>
        <fullName evidence="2">Uncharacterized protein</fullName>
    </submittedName>
</protein>
<accession>A0A9P9CXB0</accession>
<dbReference type="OrthoDB" id="191315at2759"/>
<keyword evidence="1" id="KW-0812">Transmembrane</keyword>
<sequence length="148" mass="15966">MTFFNPHTDRLDLESQSRYYAHLSTMGLAGLVVLGTNAETFFLTREERKMLVTAARKAVGPTFPIMAGVSGNSTRQVLEHIEDASDAGADSVLGLPPAYFGLSTTPQVFENFFAGLSEQSALPIVVYNFPVVPGVGRKNFGGPRKGIL</sequence>